<dbReference type="Proteomes" id="UP000239936">
    <property type="component" value="Unassembled WGS sequence"/>
</dbReference>
<sequence>MKKIHCYAQKEAPDLWVALCLDFDLAAQGETFAAARIALDAMVNDYIEDAATIDAAFAHSLLTRRAPLRYWLRFYWLALVRSSQTFGAPMPLVIAH</sequence>
<proteinExistence type="predicted"/>
<evidence type="ECO:0000313" key="2">
    <source>
        <dbReference type="EMBL" id="PQJ94707.1"/>
    </source>
</evidence>
<keyword evidence="3" id="KW-1185">Reference proteome</keyword>
<evidence type="ECO:0000313" key="1">
    <source>
        <dbReference type="EMBL" id="PQJ94699.1"/>
    </source>
</evidence>
<dbReference type="RefSeq" id="WP_105075083.1">
    <property type="nucleotide sequence ID" value="NZ_PPGH01000045.1"/>
</dbReference>
<gene>
    <name evidence="1" type="ORF">CXB77_18900</name>
    <name evidence="2" type="ORF">CXB77_18940</name>
</gene>
<evidence type="ECO:0000313" key="3">
    <source>
        <dbReference type="Proteomes" id="UP000239936"/>
    </source>
</evidence>
<reference evidence="2 3" key="1">
    <citation type="submission" date="2018-01" db="EMBL/GenBank/DDBJ databases">
        <title>The complete genome sequence of Chromatium okenii LaCa, a purple sulfur bacterium with a turbulent life.</title>
        <authorList>
            <person name="Luedin S.M."/>
            <person name="Liechti N."/>
            <person name="Storelli N."/>
            <person name="Danza F."/>
            <person name="Wittwer M."/>
            <person name="Pothier J.F."/>
            <person name="Tonolla M.A."/>
        </authorList>
    </citation>
    <scope>NUCLEOTIDE SEQUENCE [LARGE SCALE GENOMIC DNA]</scope>
    <source>
        <strain evidence="2 3">LaCa</strain>
    </source>
</reference>
<comment type="caution">
    <text evidence="2">The sequence shown here is derived from an EMBL/GenBank/DDBJ whole genome shotgun (WGS) entry which is preliminary data.</text>
</comment>
<accession>A0A2S7XLU0</accession>
<dbReference type="OrthoDB" id="8452823at2"/>
<name>A0A2S7XLU0_9GAMM</name>
<dbReference type="EMBL" id="PPGH01000045">
    <property type="protein sequence ID" value="PQJ94707.1"/>
    <property type="molecule type" value="Genomic_DNA"/>
</dbReference>
<protein>
    <submittedName>
        <fullName evidence="2">DUF1902 domain-containing protein</fullName>
    </submittedName>
</protein>
<dbReference type="AlphaFoldDB" id="A0A2S7XLU0"/>
<organism evidence="2 3">
    <name type="scientific">Chromatium okenii</name>
    <dbReference type="NCBI Taxonomy" id="61644"/>
    <lineage>
        <taxon>Bacteria</taxon>
        <taxon>Pseudomonadati</taxon>
        <taxon>Pseudomonadota</taxon>
        <taxon>Gammaproteobacteria</taxon>
        <taxon>Chromatiales</taxon>
        <taxon>Chromatiaceae</taxon>
        <taxon>Chromatium</taxon>
    </lineage>
</organism>
<dbReference type="EMBL" id="PPGH01000045">
    <property type="protein sequence ID" value="PQJ94699.1"/>
    <property type="molecule type" value="Genomic_DNA"/>
</dbReference>